<evidence type="ECO:0000256" key="13">
    <source>
        <dbReference type="ARBA" id="ARBA00075987"/>
    </source>
</evidence>
<gene>
    <name evidence="17" type="ORF">METZ01_LOCUS318211</name>
</gene>
<reference evidence="17" key="1">
    <citation type="submission" date="2018-05" db="EMBL/GenBank/DDBJ databases">
        <authorList>
            <person name="Lanie J.A."/>
            <person name="Ng W.-L."/>
            <person name="Kazmierczak K.M."/>
            <person name="Andrzejewski T.M."/>
            <person name="Davidsen T.M."/>
            <person name="Wayne K.J."/>
            <person name="Tettelin H."/>
            <person name="Glass J.I."/>
            <person name="Rusch D."/>
            <person name="Podicherti R."/>
            <person name="Tsui H.-C.T."/>
            <person name="Winkler M.E."/>
        </authorList>
    </citation>
    <scope>NUCLEOTIDE SEQUENCE</scope>
</reference>
<comment type="subunit">
    <text evidence="3">Homodimer.</text>
</comment>
<organism evidence="17">
    <name type="scientific">marine metagenome</name>
    <dbReference type="NCBI Taxonomy" id="408172"/>
    <lineage>
        <taxon>unclassified sequences</taxon>
        <taxon>metagenomes</taxon>
        <taxon>ecological metagenomes</taxon>
    </lineage>
</organism>
<protein>
    <recommendedName>
        <fullName evidence="12">dITP/XTP pyrophosphatase</fullName>
        <ecNumber evidence="11">3.6.1.66</ecNumber>
    </recommendedName>
    <alternativeName>
        <fullName evidence="13">Non-canonical purine NTP pyrophosphatase</fullName>
    </alternativeName>
    <alternativeName>
        <fullName evidence="14">Non-standard purine NTP pyrophosphatase</fullName>
    </alternativeName>
    <alternativeName>
        <fullName evidence="16">Nucleoside-triphosphate diphosphatase</fullName>
    </alternativeName>
    <alternativeName>
        <fullName evidence="15">Nucleoside-triphosphate pyrophosphatase</fullName>
    </alternativeName>
</protein>
<evidence type="ECO:0000256" key="7">
    <source>
        <dbReference type="ARBA" id="ARBA00022842"/>
    </source>
</evidence>
<dbReference type="NCBIfam" id="TIGR00042">
    <property type="entry name" value="RdgB/HAM1 family non-canonical purine NTP pyrophosphatase"/>
    <property type="match status" value="1"/>
</dbReference>
<evidence type="ECO:0000256" key="3">
    <source>
        <dbReference type="ARBA" id="ARBA00011738"/>
    </source>
</evidence>
<comment type="cofactor">
    <cofactor evidence="1">
        <name>Mg(2+)</name>
        <dbReference type="ChEBI" id="CHEBI:18420"/>
    </cofactor>
</comment>
<evidence type="ECO:0000256" key="12">
    <source>
        <dbReference type="ARBA" id="ARBA00071289"/>
    </source>
</evidence>
<evidence type="ECO:0000256" key="9">
    <source>
        <dbReference type="ARBA" id="ARBA00051875"/>
    </source>
</evidence>
<dbReference type="EMBL" id="UINC01103179">
    <property type="protein sequence ID" value="SVC65357.1"/>
    <property type="molecule type" value="Genomic_DNA"/>
</dbReference>
<dbReference type="GO" id="GO:0009146">
    <property type="term" value="P:purine nucleoside triphosphate catabolic process"/>
    <property type="evidence" value="ECO:0007669"/>
    <property type="project" value="UniProtKB-ARBA"/>
</dbReference>
<dbReference type="GO" id="GO:0036220">
    <property type="term" value="F:ITP diphosphatase activity"/>
    <property type="evidence" value="ECO:0007669"/>
    <property type="project" value="UniProtKB-EC"/>
</dbReference>
<name>A0A382NY33_9ZZZZ</name>
<evidence type="ECO:0000313" key="17">
    <source>
        <dbReference type="EMBL" id="SVC65357.1"/>
    </source>
</evidence>
<evidence type="ECO:0000256" key="10">
    <source>
        <dbReference type="ARBA" id="ARBA00052017"/>
    </source>
</evidence>
<comment type="catalytic activity">
    <reaction evidence="10">
        <text>XTP + H2O = XMP + diphosphate + H(+)</text>
        <dbReference type="Rhea" id="RHEA:28610"/>
        <dbReference type="ChEBI" id="CHEBI:15377"/>
        <dbReference type="ChEBI" id="CHEBI:15378"/>
        <dbReference type="ChEBI" id="CHEBI:33019"/>
        <dbReference type="ChEBI" id="CHEBI:57464"/>
        <dbReference type="ChEBI" id="CHEBI:61314"/>
        <dbReference type="EC" id="3.6.1.66"/>
    </reaction>
</comment>
<keyword evidence="8" id="KW-0546">Nucleotide metabolism</keyword>
<dbReference type="GO" id="GO:0005829">
    <property type="term" value="C:cytosol"/>
    <property type="evidence" value="ECO:0007669"/>
    <property type="project" value="TreeGrafter"/>
</dbReference>
<evidence type="ECO:0000256" key="5">
    <source>
        <dbReference type="ARBA" id="ARBA00022741"/>
    </source>
</evidence>
<dbReference type="AlphaFoldDB" id="A0A382NY33"/>
<evidence type="ECO:0000256" key="15">
    <source>
        <dbReference type="ARBA" id="ARBA00083186"/>
    </source>
</evidence>
<dbReference type="GO" id="GO:0046872">
    <property type="term" value="F:metal ion binding"/>
    <property type="evidence" value="ECO:0007669"/>
    <property type="project" value="UniProtKB-KW"/>
</dbReference>
<dbReference type="GO" id="GO:0017111">
    <property type="term" value="F:ribonucleoside triphosphate phosphatase activity"/>
    <property type="evidence" value="ECO:0007669"/>
    <property type="project" value="InterPro"/>
</dbReference>
<sequence length="200" mass="21943">MELVKDIVIATHNPDKKKEIIIALHELGVNILSLDNFPEIGEIEETGSTLLENSLIKARTVSAITGIPAIADDTGLEVDALNGAPGIYSARYAGINVSYEDNVRKLLSEMSSTDMDSRTARFRTVVSFHSPNKELWTEGVIEGSITMSAIGNGGFGYDPVFRVEQTGKTFAEMTRQDKNKISHRGVALEKMCKLLKENIE</sequence>
<dbReference type="CDD" id="cd00515">
    <property type="entry name" value="HAM1"/>
    <property type="match status" value="1"/>
</dbReference>
<evidence type="ECO:0000256" key="8">
    <source>
        <dbReference type="ARBA" id="ARBA00023080"/>
    </source>
</evidence>
<dbReference type="GO" id="GO:0000166">
    <property type="term" value="F:nucleotide binding"/>
    <property type="evidence" value="ECO:0007669"/>
    <property type="project" value="UniProtKB-KW"/>
</dbReference>
<dbReference type="Pfam" id="PF01725">
    <property type="entry name" value="Ham1p_like"/>
    <property type="match status" value="1"/>
</dbReference>
<evidence type="ECO:0000256" key="14">
    <source>
        <dbReference type="ARBA" id="ARBA00078805"/>
    </source>
</evidence>
<dbReference type="EC" id="3.6.1.66" evidence="11"/>
<dbReference type="HAMAP" id="MF_01405">
    <property type="entry name" value="Non_canon_purine_NTPase"/>
    <property type="match status" value="1"/>
</dbReference>
<dbReference type="InterPro" id="IPR029001">
    <property type="entry name" value="ITPase-like_fam"/>
</dbReference>
<dbReference type="PANTHER" id="PTHR11067:SF9">
    <property type="entry name" value="INOSINE TRIPHOSPHATE PYROPHOSPHATASE"/>
    <property type="match status" value="1"/>
</dbReference>
<keyword evidence="6" id="KW-0378">Hydrolase</keyword>
<comment type="similarity">
    <text evidence="2">Belongs to the HAM1 NTPase family.</text>
</comment>
<dbReference type="SUPFAM" id="SSF52972">
    <property type="entry name" value="ITPase-like"/>
    <property type="match status" value="1"/>
</dbReference>
<evidence type="ECO:0000256" key="16">
    <source>
        <dbReference type="ARBA" id="ARBA00083635"/>
    </source>
</evidence>
<dbReference type="PANTHER" id="PTHR11067">
    <property type="entry name" value="INOSINE TRIPHOSPHATE PYROPHOSPHATASE/HAM1 PROTEIN"/>
    <property type="match status" value="1"/>
</dbReference>
<dbReference type="GO" id="GO:0035870">
    <property type="term" value="F:dITP diphosphatase activity"/>
    <property type="evidence" value="ECO:0007669"/>
    <property type="project" value="UniProtKB-ARBA"/>
</dbReference>
<proteinExistence type="inferred from homology"/>
<keyword evidence="5" id="KW-0547">Nucleotide-binding</keyword>
<dbReference type="GO" id="GO:0036222">
    <property type="term" value="F:XTP diphosphatase activity"/>
    <property type="evidence" value="ECO:0007669"/>
    <property type="project" value="UniProtKB-ARBA"/>
</dbReference>
<dbReference type="GO" id="GO:0009117">
    <property type="term" value="P:nucleotide metabolic process"/>
    <property type="evidence" value="ECO:0007669"/>
    <property type="project" value="UniProtKB-KW"/>
</dbReference>
<keyword evidence="4" id="KW-0479">Metal-binding</keyword>
<dbReference type="Gene3D" id="3.90.950.10">
    <property type="match status" value="1"/>
</dbReference>
<evidence type="ECO:0000256" key="1">
    <source>
        <dbReference type="ARBA" id="ARBA00001946"/>
    </source>
</evidence>
<evidence type="ECO:0000256" key="11">
    <source>
        <dbReference type="ARBA" id="ARBA00066468"/>
    </source>
</evidence>
<dbReference type="InterPro" id="IPR002637">
    <property type="entry name" value="RdgB/HAM1"/>
</dbReference>
<evidence type="ECO:0000256" key="6">
    <source>
        <dbReference type="ARBA" id="ARBA00022801"/>
    </source>
</evidence>
<keyword evidence="7" id="KW-0460">Magnesium</keyword>
<evidence type="ECO:0000256" key="2">
    <source>
        <dbReference type="ARBA" id="ARBA00008023"/>
    </source>
</evidence>
<evidence type="ECO:0000256" key="4">
    <source>
        <dbReference type="ARBA" id="ARBA00022723"/>
    </source>
</evidence>
<comment type="catalytic activity">
    <reaction evidence="9">
        <text>dITP + H2O = dIMP + diphosphate + H(+)</text>
        <dbReference type="Rhea" id="RHEA:28342"/>
        <dbReference type="ChEBI" id="CHEBI:15377"/>
        <dbReference type="ChEBI" id="CHEBI:15378"/>
        <dbReference type="ChEBI" id="CHEBI:33019"/>
        <dbReference type="ChEBI" id="CHEBI:61194"/>
        <dbReference type="ChEBI" id="CHEBI:61382"/>
        <dbReference type="EC" id="3.6.1.66"/>
    </reaction>
</comment>
<dbReference type="FunFam" id="3.90.950.10:FF:000001">
    <property type="entry name" value="dITP/XTP pyrophosphatase"/>
    <property type="match status" value="1"/>
</dbReference>
<dbReference type="InterPro" id="IPR020922">
    <property type="entry name" value="dITP/XTP_pyrophosphatase"/>
</dbReference>
<accession>A0A382NY33</accession>